<dbReference type="Proteomes" id="UP001497382">
    <property type="component" value="Unassembled WGS sequence"/>
</dbReference>
<keyword evidence="4 6" id="KW-1133">Transmembrane helix</keyword>
<feature type="transmembrane region" description="Helical" evidence="6">
    <location>
        <begin position="109"/>
        <end position="126"/>
    </location>
</feature>
<reference evidence="7 8" key="1">
    <citation type="submission" date="2024-04" db="EMBL/GenBank/DDBJ databases">
        <authorList>
            <person name="Rising A."/>
            <person name="Reimegard J."/>
            <person name="Sonavane S."/>
            <person name="Akerstrom W."/>
            <person name="Nylinder S."/>
            <person name="Hedman E."/>
            <person name="Kallberg Y."/>
        </authorList>
    </citation>
    <scope>NUCLEOTIDE SEQUENCE [LARGE SCALE GENOMIC DNA]</scope>
</reference>
<dbReference type="Pfam" id="PF05978">
    <property type="entry name" value="UNC-93"/>
    <property type="match status" value="2"/>
</dbReference>
<dbReference type="GO" id="GO:0016020">
    <property type="term" value="C:membrane"/>
    <property type="evidence" value="ECO:0007669"/>
    <property type="project" value="UniProtKB-SubCell"/>
</dbReference>
<organism evidence="7 8">
    <name type="scientific">Larinioides sclopetarius</name>
    <dbReference type="NCBI Taxonomy" id="280406"/>
    <lineage>
        <taxon>Eukaryota</taxon>
        <taxon>Metazoa</taxon>
        <taxon>Ecdysozoa</taxon>
        <taxon>Arthropoda</taxon>
        <taxon>Chelicerata</taxon>
        <taxon>Arachnida</taxon>
        <taxon>Araneae</taxon>
        <taxon>Araneomorphae</taxon>
        <taxon>Entelegynae</taxon>
        <taxon>Araneoidea</taxon>
        <taxon>Araneidae</taxon>
        <taxon>Larinioides</taxon>
    </lineage>
</organism>
<evidence type="ECO:0000313" key="8">
    <source>
        <dbReference type="Proteomes" id="UP001497382"/>
    </source>
</evidence>
<evidence type="ECO:0000256" key="4">
    <source>
        <dbReference type="ARBA" id="ARBA00022989"/>
    </source>
</evidence>
<evidence type="ECO:0000256" key="2">
    <source>
        <dbReference type="ARBA" id="ARBA00009172"/>
    </source>
</evidence>
<evidence type="ECO:0000256" key="1">
    <source>
        <dbReference type="ARBA" id="ARBA00004141"/>
    </source>
</evidence>
<feature type="transmembrane region" description="Helical" evidence="6">
    <location>
        <begin position="425"/>
        <end position="443"/>
    </location>
</feature>
<comment type="subcellular location">
    <subcellularLocation>
        <location evidence="1">Membrane</location>
        <topology evidence="1">Multi-pass membrane protein</topology>
    </subcellularLocation>
</comment>
<dbReference type="InterPro" id="IPR051951">
    <property type="entry name" value="UNC-93_regulatory"/>
</dbReference>
<keyword evidence="8" id="KW-1185">Reference proteome</keyword>
<dbReference type="InterPro" id="IPR010291">
    <property type="entry name" value="Ion_channel_UNC-93"/>
</dbReference>
<sequence>MSSEINPNENEEIDSGIQIENKHSASEVGRQCCSTKSFSRKQIVKNVFIICAGVLLLFTAYSGIAMLQSTMNGEQGIGVWAQAITYFFSCVFGIFFPKYVIKKCGTKRTYALAMIAYIPYIASNFFPHWALLFPVSILIGLGSALIWSAQSSYLNDVSVMYVDSIINRKVSKKKFGSILNEITFWSSEKKQNRSASCDLENLKPLFKNDEKNATLNSHETVWLKCINRTGMESTFGIGCSSSVNIQKDRHEANISDQFYPVACENAEYYDVVGSNDTNRCMEANNIVEQLTNNCYAVKKRRKMIESTTARIFGFHGLAYLTCHIWGNLITYFILQSGVDMNAVSNSSCLCGADFCNVASECFEQNIEQPSERLRYVLTGTCVCIAIIAVLIVVFFLDPMEREKKEVTLSMDLLLATYKLAKKKELALLMPASFYIGMMQGFYIGDFTKSFVGCAWGTHHVGLVAVSYVRHLLLLVRLAGQGRGQDTNRQCCLAGQHRCLRHHADMEAHS</sequence>
<dbReference type="InterPro" id="IPR036259">
    <property type="entry name" value="MFS_trans_sf"/>
</dbReference>
<comment type="caution">
    <text evidence="7">The sequence shown here is derived from an EMBL/GenBank/DDBJ whole genome shotgun (WGS) entry which is preliminary data.</text>
</comment>
<dbReference type="PANTHER" id="PTHR19444:SF13">
    <property type="entry name" value="PROTEIN UNC-93 HOMOLOG A"/>
    <property type="match status" value="1"/>
</dbReference>
<proteinExistence type="inferred from homology"/>
<protein>
    <submittedName>
        <fullName evidence="7">Uncharacterized protein</fullName>
    </submittedName>
</protein>
<gene>
    <name evidence="7" type="ORF">LARSCL_LOCUS17626</name>
</gene>
<feature type="transmembrane region" description="Helical" evidence="6">
    <location>
        <begin position="79"/>
        <end position="97"/>
    </location>
</feature>
<feature type="transmembrane region" description="Helical" evidence="6">
    <location>
        <begin position="309"/>
        <end position="334"/>
    </location>
</feature>
<accession>A0AAV2BAU8</accession>
<keyword evidence="5 6" id="KW-0472">Membrane</keyword>
<dbReference type="EMBL" id="CAXIEN010000304">
    <property type="protein sequence ID" value="CAL1292383.1"/>
    <property type="molecule type" value="Genomic_DNA"/>
</dbReference>
<feature type="transmembrane region" description="Helical" evidence="6">
    <location>
        <begin position="46"/>
        <end position="67"/>
    </location>
</feature>
<dbReference type="Gene3D" id="1.20.1250.20">
    <property type="entry name" value="MFS general substrate transporter like domains"/>
    <property type="match status" value="1"/>
</dbReference>
<dbReference type="SUPFAM" id="SSF103473">
    <property type="entry name" value="MFS general substrate transporter"/>
    <property type="match status" value="1"/>
</dbReference>
<feature type="transmembrane region" description="Helical" evidence="6">
    <location>
        <begin position="449"/>
        <end position="468"/>
    </location>
</feature>
<evidence type="ECO:0000256" key="6">
    <source>
        <dbReference type="SAM" id="Phobius"/>
    </source>
</evidence>
<comment type="similarity">
    <text evidence="2">Belongs to the unc-93 family.</text>
</comment>
<keyword evidence="3 6" id="KW-0812">Transmembrane</keyword>
<evidence type="ECO:0000256" key="5">
    <source>
        <dbReference type="ARBA" id="ARBA00023136"/>
    </source>
</evidence>
<dbReference type="AlphaFoldDB" id="A0AAV2BAU8"/>
<name>A0AAV2BAU8_9ARAC</name>
<feature type="transmembrane region" description="Helical" evidence="6">
    <location>
        <begin position="132"/>
        <end position="149"/>
    </location>
</feature>
<dbReference type="PANTHER" id="PTHR19444">
    <property type="entry name" value="UNC-93 RELATED"/>
    <property type="match status" value="1"/>
</dbReference>
<feature type="transmembrane region" description="Helical" evidence="6">
    <location>
        <begin position="375"/>
        <end position="396"/>
    </location>
</feature>
<evidence type="ECO:0000256" key="3">
    <source>
        <dbReference type="ARBA" id="ARBA00022692"/>
    </source>
</evidence>
<evidence type="ECO:0000313" key="7">
    <source>
        <dbReference type="EMBL" id="CAL1292383.1"/>
    </source>
</evidence>